<dbReference type="SUPFAM" id="SSF53167">
    <property type="entry name" value="Purine and uridine phosphorylases"/>
    <property type="match status" value="1"/>
</dbReference>
<dbReference type="InterPro" id="IPR018099">
    <property type="entry name" value="Purine_phosphorylase-2_CS"/>
</dbReference>
<dbReference type="InterPro" id="IPR035994">
    <property type="entry name" value="Nucleoside_phosphorylase_sf"/>
</dbReference>
<keyword evidence="1 3" id="KW-0328">Glycosyltransferase</keyword>
<protein>
    <recommendedName>
        <fullName evidence="3">S-methyl-5'-thioadenosine phosphorylase</fullName>
        <ecNumber evidence="3">2.4.2.28</ecNumber>
    </recommendedName>
    <alternativeName>
        <fullName evidence="3">5'-methylthioadenosine phosphorylase</fullName>
        <shortName evidence="3">MTA phosphorylase</shortName>
        <shortName evidence="3">MTAP</shortName>
    </alternativeName>
</protein>
<feature type="binding site" evidence="3">
    <location>
        <begin position="109"/>
        <end position="110"/>
    </location>
    <ligand>
        <name>phosphate</name>
        <dbReference type="ChEBI" id="CHEBI:43474"/>
    </ligand>
</feature>
<dbReference type="Proteomes" id="UP000244893">
    <property type="component" value="Unassembled WGS sequence"/>
</dbReference>
<comment type="function">
    <text evidence="3">Catalyzes the reversible phosphorylation of S-methyl-5'-thioadenosine (MTA) to adenine and 5-methylthioribose-1-phosphate. Involved in the breakdown of MTA, a major by-product of polyamine biosynthesis. Responsible for the first step in the methionine salvage pathway after MTA has been generated from S-adenosylmethionine. Has broad substrate specificity with 6-aminopurine nucleosides as preferred substrates.</text>
</comment>
<comment type="subunit">
    <text evidence="3">Homohexamer. Dimer of a homotrimer.</text>
</comment>
<comment type="pathway">
    <text evidence="3">Amino-acid biosynthesis; L-methionine biosynthesis via salvage pathway; S-methyl-5-thio-alpha-D-ribose 1-phosphate from S-methyl-5'-thioadenosine (phosphorylase route): step 1/1.</text>
</comment>
<feature type="domain" description="Nucleoside phosphorylase" evidence="5">
    <location>
        <begin position="59"/>
        <end position="271"/>
    </location>
</feature>
<keyword evidence="7" id="KW-1185">Reference proteome</keyword>
<dbReference type="HAMAP" id="MF_01963">
    <property type="entry name" value="MTAP"/>
    <property type="match status" value="1"/>
</dbReference>
<dbReference type="PROSITE" id="PS01240">
    <property type="entry name" value="PNP_MTAP_2"/>
    <property type="match status" value="1"/>
</dbReference>
<dbReference type="CDD" id="cd09010">
    <property type="entry name" value="MTAP_SsMTAPII_like_MTIP"/>
    <property type="match status" value="1"/>
</dbReference>
<keyword evidence="3" id="KW-0660">Purine salvage</keyword>
<dbReference type="Pfam" id="PF01048">
    <property type="entry name" value="PNP_UDP_1"/>
    <property type="match status" value="1"/>
</dbReference>
<dbReference type="EMBL" id="QEOP01000004">
    <property type="protein sequence ID" value="PVZ93487.1"/>
    <property type="molecule type" value="Genomic_DNA"/>
</dbReference>
<evidence type="ECO:0000256" key="3">
    <source>
        <dbReference type="HAMAP-Rule" id="MF_01963"/>
    </source>
</evidence>
<evidence type="ECO:0000259" key="5">
    <source>
        <dbReference type="Pfam" id="PF01048"/>
    </source>
</evidence>
<evidence type="ECO:0000313" key="6">
    <source>
        <dbReference type="EMBL" id="PVZ93487.1"/>
    </source>
</evidence>
<evidence type="ECO:0000256" key="4">
    <source>
        <dbReference type="SAM" id="MobiDB-lite"/>
    </source>
</evidence>
<name>A0A2V1HT39_9MICO</name>
<gene>
    <name evidence="3" type="primary">mtnP</name>
    <name evidence="6" type="ORF">DDQ50_15995</name>
</gene>
<dbReference type="PANTHER" id="PTHR42679">
    <property type="entry name" value="S-METHYL-5'-THIOADENOSINE PHOSPHORYLASE"/>
    <property type="match status" value="1"/>
</dbReference>
<dbReference type="GO" id="GO:0006166">
    <property type="term" value="P:purine ribonucleoside salvage"/>
    <property type="evidence" value="ECO:0007669"/>
    <property type="project" value="UniProtKB-KW"/>
</dbReference>
<dbReference type="AlphaFoldDB" id="A0A2V1HT39"/>
<dbReference type="InterPro" id="IPR000845">
    <property type="entry name" value="Nucleoside_phosphorylase_d"/>
</dbReference>
<dbReference type="Gene3D" id="3.40.50.1580">
    <property type="entry name" value="Nucleoside phosphorylase domain"/>
    <property type="match status" value="1"/>
</dbReference>
<dbReference type="GO" id="GO:0017061">
    <property type="term" value="F:S-methyl-5-thioadenosine phosphorylase activity"/>
    <property type="evidence" value="ECO:0007669"/>
    <property type="project" value="UniProtKB-UniRule"/>
</dbReference>
<accession>A0A2V1HT39</accession>
<feature type="binding site" evidence="3">
    <location>
        <position position="241"/>
    </location>
    <ligand>
        <name>phosphate</name>
        <dbReference type="ChEBI" id="CHEBI:43474"/>
    </ligand>
</feature>
<organism evidence="6 7">
    <name type="scientific">Amnibacterium flavum</name>
    <dbReference type="NCBI Taxonomy" id="2173173"/>
    <lineage>
        <taxon>Bacteria</taxon>
        <taxon>Bacillati</taxon>
        <taxon>Actinomycetota</taxon>
        <taxon>Actinomycetes</taxon>
        <taxon>Micrococcales</taxon>
        <taxon>Microbacteriaceae</taxon>
        <taxon>Amnibacterium</taxon>
    </lineage>
</organism>
<feature type="region of interest" description="Disordered" evidence="4">
    <location>
        <begin position="1"/>
        <end position="30"/>
    </location>
</feature>
<evidence type="ECO:0000256" key="2">
    <source>
        <dbReference type="ARBA" id="ARBA00022679"/>
    </source>
</evidence>
<keyword evidence="2 3" id="KW-0808">Transferase</keyword>
<dbReference type="PANTHER" id="PTHR42679:SF2">
    <property type="entry name" value="S-METHYL-5'-THIOADENOSINE PHOSPHORYLASE"/>
    <property type="match status" value="1"/>
</dbReference>
<dbReference type="GO" id="GO:0019509">
    <property type="term" value="P:L-methionine salvage from methylthioadenosine"/>
    <property type="evidence" value="ECO:0007669"/>
    <property type="project" value="UniProtKB-UniRule"/>
</dbReference>
<feature type="binding site" evidence="3">
    <location>
        <begin position="142"/>
        <end position="143"/>
    </location>
    <ligand>
        <name>phosphate</name>
        <dbReference type="ChEBI" id="CHEBI:43474"/>
    </ligand>
</feature>
<feature type="site" description="Important for substrate specificity" evidence="3">
    <location>
        <position position="280"/>
    </location>
</feature>
<reference evidence="6 7" key="1">
    <citation type="submission" date="2018-05" db="EMBL/GenBank/DDBJ databases">
        <title>Amnibacterium sp. M8JJ-5, whole genome shotgun sequence.</title>
        <authorList>
            <person name="Tuo L."/>
        </authorList>
    </citation>
    <scope>NUCLEOTIDE SEQUENCE [LARGE SCALE GENOMIC DNA]</scope>
    <source>
        <strain evidence="6 7">M8JJ-5</strain>
    </source>
</reference>
<sequence>MCHPARVRGTNVRPPPLPPSRLGPSASRLTKRTRWETGRNVISGGTVSDQISDQSQRARIGIVGGSGLYRLFDDAPDAVELDILTPYGPTSSPVTIGTMAGKRVAFLTRHGRDHSVAPHLINYRANVWALASLGVRAVLSSSAVGSISSEHAPGALIVPDQIIDRTHGRRDTFFDEGEVQHLPFAEPFDPALRAIANSTLEAIGETFAPTATAVIIQGPRFSSRAEAEWFRSAGGHIVNMTLYPEVALAAELGMGALNLSFATDSDIDEGDGAEGEGLSADLVFVRLREAQPRIIAAIESIIAALPDDYEPPRPIAADAVARVLARPVSS</sequence>
<comment type="catalytic activity">
    <reaction evidence="3">
        <text>S-methyl-5'-thioadenosine + phosphate = 5-(methylsulfanyl)-alpha-D-ribose 1-phosphate + adenine</text>
        <dbReference type="Rhea" id="RHEA:11852"/>
        <dbReference type="ChEBI" id="CHEBI:16708"/>
        <dbReference type="ChEBI" id="CHEBI:17509"/>
        <dbReference type="ChEBI" id="CHEBI:43474"/>
        <dbReference type="ChEBI" id="CHEBI:58533"/>
        <dbReference type="EC" id="2.4.2.28"/>
    </reaction>
</comment>
<feature type="site" description="Important for substrate specificity" evidence="3">
    <location>
        <position position="222"/>
    </location>
</feature>
<feature type="binding site" evidence="3">
    <location>
        <begin position="264"/>
        <end position="266"/>
    </location>
    <ligand>
        <name>substrate</name>
    </ligand>
</feature>
<comment type="caution">
    <text evidence="6">The sequence shown here is derived from an EMBL/GenBank/DDBJ whole genome shotgun (WGS) entry which is preliminary data.</text>
</comment>
<dbReference type="EC" id="2.4.2.28" evidence="3"/>
<dbReference type="OrthoDB" id="1523230at2"/>
<comment type="similarity">
    <text evidence="3">Belongs to the PNP/MTAP phosphorylase family. MTAP subfamily.</text>
</comment>
<feature type="binding site" evidence="3">
    <location>
        <position position="240"/>
    </location>
    <ligand>
        <name>substrate</name>
    </ligand>
</feature>
<dbReference type="InterPro" id="IPR010044">
    <property type="entry name" value="MTAP"/>
</dbReference>
<dbReference type="GO" id="GO:0005829">
    <property type="term" value="C:cytosol"/>
    <property type="evidence" value="ECO:0007669"/>
    <property type="project" value="TreeGrafter"/>
</dbReference>
<evidence type="ECO:0000256" key="1">
    <source>
        <dbReference type="ARBA" id="ARBA00022676"/>
    </source>
</evidence>
<feature type="binding site" evidence="3">
    <location>
        <position position="66"/>
    </location>
    <ligand>
        <name>phosphate</name>
        <dbReference type="ChEBI" id="CHEBI:43474"/>
    </ligand>
</feature>
<evidence type="ECO:0000313" key="7">
    <source>
        <dbReference type="Proteomes" id="UP000244893"/>
    </source>
</evidence>
<dbReference type="UniPathway" id="UPA00904">
    <property type="reaction ID" value="UER00873"/>
</dbReference>
<proteinExistence type="inferred from homology"/>